<evidence type="ECO:0000256" key="1">
    <source>
        <dbReference type="SAM" id="Coils"/>
    </source>
</evidence>
<feature type="region of interest" description="Disordered" evidence="2">
    <location>
        <begin position="427"/>
        <end position="481"/>
    </location>
</feature>
<sequence>MASSRHSGASDAAPLLVTFMKENAELKSIVILQQLHSKNVDIQAAEAALMLLVKENQELAKEATEATEAAREVETESSRRIRDLTERLEVADDEIERLRAEIKRRDQDIVRLAEDNDLLEEANAHLNRRRDDKGFERDHSRSTRTPPESNSRWTESRSSAPAGAPVPQPWLSGANITPSTSAPPPYSPSNPWMPKSNTAHLASPPVIIRRSWQQKPVSERTILNQHMSKFPFPTTIRKTLGASTALAPFTAAHRVLSACSGPRPPLYIPGRILWVSINGHALAYAPTHEYHQGSWRAHTHLTALAAANAEVELFVSHSEKVHYAGTYRVHSLRDVKGYMPGGDIPAVEISHPAIYRTMNLRQHVPDQERKIRENPAWPDGRPKVECFGLQHIGFDEELQRSLRSRLERSAGEMADVHVKLEDRIGGKRRWDDDGRNSPNPSWPGAEASDRRPDWKKKKKWEDRYEGGSGYSHKTWVATRDD</sequence>
<keyword evidence="4" id="KW-1185">Reference proteome</keyword>
<dbReference type="OrthoDB" id="3060478at2759"/>
<feature type="compositionally biased region" description="Basic and acidic residues" evidence="2">
    <location>
        <begin position="129"/>
        <end position="141"/>
    </location>
</feature>
<feature type="coiled-coil region" evidence="1">
    <location>
        <begin position="42"/>
        <end position="129"/>
    </location>
</feature>
<name>A0A8H6S2F7_MYCCL</name>
<gene>
    <name evidence="3" type="ORF">HMN09_01313100</name>
</gene>
<feature type="compositionally biased region" description="Polar residues" evidence="2">
    <location>
        <begin position="143"/>
        <end position="159"/>
    </location>
</feature>
<evidence type="ECO:0000313" key="3">
    <source>
        <dbReference type="EMBL" id="KAF7290080.1"/>
    </source>
</evidence>
<feature type="region of interest" description="Disordered" evidence="2">
    <location>
        <begin position="129"/>
        <end position="198"/>
    </location>
</feature>
<proteinExistence type="predicted"/>
<protein>
    <submittedName>
        <fullName evidence="3">Uncharacterized protein</fullName>
    </submittedName>
</protein>
<dbReference type="EMBL" id="JACAZE010000027">
    <property type="protein sequence ID" value="KAF7290080.1"/>
    <property type="molecule type" value="Genomic_DNA"/>
</dbReference>
<organism evidence="3 4">
    <name type="scientific">Mycena chlorophos</name>
    <name type="common">Agaric fungus</name>
    <name type="synonym">Agaricus chlorophos</name>
    <dbReference type="NCBI Taxonomy" id="658473"/>
    <lineage>
        <taxon>Eukaryota</taxon>
        <taxon>Fungi</taxon>
        <taxon>Dikarya</taxon>
        <taxon>Basidiomycota</taxon>
        <taxon>Agaricomycotina</taxon>
        <taxon>Agaricomycetes</taxon>
        <taxon>Agaricomycetidae</taxon>
        <taxon>Agaricales</taxon>
        <taxon>Marasmiineae</taxon>
        <taxon>Mycenaceae</taxon>
        <taxon>Mycena</taxon>
    </lineage>
</organism>
<reference evidence="3" key="1">
    <citation type="submission" date="2020-05" db="EMBL/GenBank/DDBJ databases">
        <title>Mycena genomes resolve the evolution of fungal bioluminescence.</title>
        <authorList>
            <person name="Tsai I.J."/>
        </authorList>
    </citation>
    <scope>NUCLEOTIDE SEQUENCE</scope>
    <source>
        <strain evidence="3">110903Hualien_Pintung</strain>
    </source>
</reference>
<dbReference type="Proteomes" id="UP000613580">
    <property type="component" value="Unassembled WGS sequence"/>
</dbReference>
<evidence type="ECO:0000313" key="4">
    <source>
        <dbReference type="Proteomes" id="UP000613580"/>
    </source>
</evidence>
<comment type="caution">
    <text evidence="3">The sequence shown here is derived from an EMBL/GenBank/DDBJ whole genome shotgun (WGS) entry which is preliminary data.</text>
</comment>
<evidence type="ECO:0000256" key="2">
    <source>
        <dbReference type="SAM" id="MobiDB-lite"/>
    </source>
</evidence>
<dbReference type="AlphaFoldDB" id="A0A8H6S2F7"/>
<accession>A0A8H6S2F7</accession>
<keyword evidence="1" id="KW-0175">Coiled coil</keyword>